<dbReference type="AlphaFoldDB" id="A0A439CV00"/>
<name>A0A439CV00_9PEZI</name>
<reference evidence="2 3" key="1">
    <citation type="submission" date="2018-12" db="EMBL/GenBank/DDBJ databases">
        <title>Draft genome sequence of Xylaria grammica IHI A82.</title>
        <authorList>
            <person name="Buettner E."/>
            <person name="Kellner H."/>
        </authorList>
    </citation>
    <scope>NUCLEOTIDE SEQUENCE [LARGE SCALE GENOMIC DNA]</scope>
    <source>
        <strain evidence="2 3">IHI A82</strain>
    </source>
</reference>
<dbReference type="STRING" id="363999.A0A439CV00"/>
<evidence type="ECO:0000259" key="1">
    <source>
        <dbReference type="Pfam" id="PF06722"/>
    </source>
</evidence>
<gene>
    <name evidence="2" type="ORF">EKO27_g9115</name>
</gene>
<accession>A0A439CV00</accession>
<dbReference type="Proteomes" id="UP000286045">
    <property type="component" value="Unassembled WGS sequence"/>
</dbReference>
<dbReference type="InterPro" id="IPR050426">
    <property type="entry name" value="Glycosyltransferase_28"/>
</dbReference>
<dbReference type="Pfam" id="PF06722">
    <property type="entry name" value="EryCIII-like_C"/>
    <property type="match status" value="1"/>
</dbReference>
<evidence type="ECO:0000313" key="3">
    <source>
        <dbReference type="Proteomes" id="UP000286045"/>
    </source>
</evidence>
<dbReference type="InterPro" id="IPR010610">
    <property type="entry name" value="EryCIII-like_C"/>
</dbReference>
<protein>
    <recommendedName>
        <fullName evidence="1">Erythromycin biosynthesis protein CIII-like C-terminal domain-containing protein</fullName>
    </recommendedName>
</protein>
<organism evidence="2 3">
    <name type="scientific">Xylaria grammica</name>
    <dbReference type="NCBI Taxonomy" id="363999"/>
    <lineage>
        <taxon>Eukaryota</taxon>
        <taxon>Fungi</taxon>
        <taxon>Dikarya</taxon>
        <taxon>Ascomycota</taxon>
        <taxon>Pezizomycotina</taxon>
        <taxon>Sordariomycetes</taxon>
        <taxon>Xylariomycetidae</taxon>
        <taxon>Xylariales</taxon>
        <taxon>Xylariaceae</taxon>
        <taxon>Xylaria</taxon>
    </lineage>
</organism>
<dbReference type="PANTHER" id="PTHR48050">
    <property type="entry name" value="STEROL 3-BETA-GLUCOSYLTRANSFERASE"/>
    <property type="match status" value="1"/>
</dbReference>
<sequence length="526" mass="58155">MLRHLFLGGSATVAVLALLVGYWTAQSAPRIETIRQGRNNTVLFLTNSEHGLSNVFLATVYTLLERHPEVEVHYASFSSMSRRLERVSKRAQEKNPSARSVVYHELPELDFLYAMVQIGMDVTGVIHPPGRASASSVARNMPLLTSPWLGEDHMTLFQKATDIIDEVDPSLVVLDALLRPAIDATWNSSRLHAFISPLTPIESFPLEQPYGSWIWKYPVMGSGIPYPVPWAKLLDNIYINVQYFYAMLRMAHYTTVQKYLYSKGLAHPVNFFNLRNAKVPWFTQALPGASTPVDVIPQNVTLTGPMILSLRPAEEQAPALTEWLARAPTVLISLGSLFMWTEAHATAMAQAIADTLAAKSDHQILWKFIKAPYDAEGTTYGDEFMTPLRPFLKDRRLKIETWLDVQPVSLLETGHIVASVHHGGAGCYSEALGTGVPQIVLPQWLDHYSFAQLAQDIGVGVWGCRDASPFWKAECLRDAFSAILSGESGDLIRSKAKQLGEIARSDPGEQVAARGIAKLAASGYAS</sequence>
<dbReference type="PANTHER" id="PTHR48050:SF13">
    <property type="entry name" value="STEROL 3-BETA-GLUCOSYLTRANSFERASE UGT80A2"/>
    <property type="match status" value="1"/>
</dbReference>
<evidence type="ECO:0000313" key="2">
    <source>
        <dbReference type="EMBL" id="RWA05990.1"/>
    </source>
</evidence>
<feature type="domain" description="Erythromycin biosynthesis protein CIII-like C-terminal" evidence="1">
    <location>
        <begin position="416"/>
        <end position="507"/>
    </location>
</feature>
<proteinExistence type="predicted"/>
<dbReference type="EMBL" id="RYZI01000379">
    <property type="protein sequence ID" value="RWA05990.1"/>
    <property type="molecule type" value="Genomic_DNA"/>
</dbReference>
<keyword evidence="3" id="KW-1185">Reference proteome</keyword>
<comment type="caution">
    <text evidence="2">The sequence shown here is derived from an EMBL/GenBank/DDBJ whole genome shotgun (WGS) entry which is preliminary data.</text>
</comment>
<dbReference type="GO" id="GO:0016757">
    <property type="term" value="F:glycosyltransferase activity"/>
    <property type="evidence" value="ECO:0007669"/>
    <property type="project" value="UniProtKB-ARBA"/>
</dbReference>
<dbReference type="SUPFAM" id="SSF53756">
    <property type="entry name" value="UDP-Glycosyltransferase/glycogen phosphorylase"/>
    <property type="match status" value="1"/>
</dbReference>
<dbReference type="Gene3D" id="3.40.50.2000">
    <property type="entry name" value="Glycogen Phosphorylase B"/>
    <property type="match status" value="1"/>
</dbReference>